<protein>
    <submittedName>
        <fullName evidence="3">Uncharacterized protein</fullName>
    </submittedName>
</protein>
<comment type="caution">
    <text evidence="3">The sequence shown here is derived from an EMBL/GenBank/DDBJ whole genome shotgun (WGS) entry which is preliminary data.</text>
</comment>
<evidence type="ECO:0000313" key="3">
    <source>
        <dbReference type="EMBL" id="GAA5816498.1"/>
    </source>
</evidence>
<name>A0ABP9ZBK7_9FUNG</name>
<keyword evidence="4" id="KW-1185">Reference proteome</keyword>
<evidence type="ECO:0000313" key="4">
    <source>
        <dbReference type="Proteomes" id="UP001473302"/>
    </source>
</evidence>
<evidence type="ECO:0000256" key="1">
    <source>
        <dbReference type="SAM" id="MobiDB-lite"/>
    </source>
</evidence>
<feature type="chain" id="PRO_5047087605" evidence="2">
    <location>
        <begin position="19"/>
        <end position="105"/>
    </location>
</feature>
<organism evidence="3 4">
    <name type="scientific">Mucor flavus</name>
    <dbReference type="NCBI Taxonomy" id="439312"/>
    <lineage>
        <taxon>Eukaryota</taxon>
        <taxon>Fungi</taxon>
        <taxon>Fungi incertae sedis</taxon>
        <taxon>Mucoromycota</taxon>
        <taxon>Mucoromycotina</taxon>
        <taxon>Mucoromycetes</taxon>
        <taxon>Mucorales</taxon>
        <taxon>Mucorineae</taxon>
        <taxon>Mucoraceae</taxon>
        <taxon>Mucor</taxon>
    </lineage>
</organism>
<feature type="signal peptide" evidence="2">
    <location>
        <begin position="1"/>
        <end position="18"/>
    </location>
</feature>
<sequence length="105" mass="10849">MKFISLLAIAACAVLVSAAPHGGSNQEVDITDNSNTEIIDKSKTKTQINSQKKTEGNTANNNSGLLGGLLGGNILNGDILQGGVNVLSDTKAVKNENQIASNKNN</sequence>
<feature type="region of interest" description="Disordered" evidence="1">
    <location>
        <begin position="41"/>
        <end position="62"/>
    </location>
</feature>
<dbReference type="Proteomes" id="UP001473302">
    <property type="component" value="Unassembled WGS sequence"/>
</dbReference>
<keyword evidence="2" id="KW-0732">Signal</keyword>
<reference evidence="3 4" key="1">
    <citation type="submission" date="2024-04" db="EMBL/GenBank/DDBJ databases">
        <title>genome sequences of Mucor flavus KT1a and Helicostylum pulchrum KT1b strains isolated from the surface of a dry-aged beef.</title>
        <authorList>
            <person name="Toyotome T."/>
            <person name="Hosono M."/>
            <person name="Torimaru M."/>
            <person name="Fukuda K."/>
            <person name="Mikami N."/>
        </authorList>
    </citation>
    <scope>NUCLEOTIDE SEQUENCE [LARGE SCALE GENOMIC DNA]</scope>
    <source>
        <strain evidence="3 4">KT1a</strain>
    </source>
</reference>
<evidence type="ECO:0000256" key="2">
    <source>
        <dbReference type="SAM" id="SignalP"/>
    </source>
</evidence>
<proteinExistence type="predicted"/>
<gene>
    <name evidence="3" type="ORF">MFLAVUS_010027</name>
</gene>
<dbReference type="EMBL" id="BAABUK010000032">
    <property type="protein sequence ID" value="GAA5816498.1"/>
    <property type="molecule type" value="Genomic_DNA"/>
</dbReference>
<accession>A0ABP9ZBK7</accession>